<dbReference type="SUPFAM" id="SSF111369">
    <property type="entry name" value="HlyD-like secretion proteins"/>
    <property type="match status" value="1"/>
</dbReference>
<dbReference type="NCBIfam" id="TIGR01730">
    <property type="entry name" value="RND_mfp"/>
    <property type="match status" value="1"/>
</dbReference>
<dbReference type="PANTHER" id="PTHR30158">
    <property type="entry name" value="ACRA/E-RELATED COMPONENT OF DRUG EFFLUX TRANSPORTER"/>
    <property type="match status" value="1"/>
</dbReference>
<evidence type="ECO:0000313" key="8">
    <source>
        <dbReference type="Proteomes" id="UP000049855"/>
    </source>
</evidence>
<evidence type="ECO:0000259" key="6">
    <source>
        <dbReference type="Pfam" id="PF25967"/>
    </source>
</evidence>
<name>A0A0U1L045_9FIRM</name>
<feature type="domain" description="Multidrug resistance protein MdtA-like barrel-sandwich hybrid" evidence="4">
    <location>
        <begin position="94"/>
        <end position="230"/>
    </location>
</feature>
<sequence>MYSLYSIISNPVKGIIRKKLLKKKEGEILFKQQLFRKYMLVVGIICSALLFVGCGNSKQTMPAQPKEVAVKAVTVVQKDTPVVYEYVGEVTATEQVELRSRISGIIVEKLVTGGAAVHQGQPLFRIDSRTYQAAVLTRQGNMAEASADYNRAALDLIRYRKLAKQGAISQQELDNAEAAAQQAAARVETGRGMVEQTEADLADTLITSPIDGRIDIKDLSVGNYVDAGKTVLGNICSVDPVWVKFSMSETEHLRFMRMGNGQLPSQWEHLTLYLSDGTDYGLEGRVTQINSVIAQNTGTINLQAIFPNDQNILVPGMFVRVRCEGEFRKNAMLIPQRAVQEMLGKSFVTVVGEGNKAESRAVKLGPHVGNLCVVQEGLQAGDCIVIEGFQKAQPGTPLKVSMVTIEDLSVKADK</sequence>
<reference evidence="8" key="1">
    <citation type="submission" date="2015-03" db="EMBL/GenBank/DDBJ databases">
        <authorList>
            <person name="Nijsse Bart"/>
        </authorList>
    </citation>
    <scope>NUCLEOTIDE SEQUENCE [LARGE SCALE GENOMIC DNA]</scope>
</reference>
<dbReference type="GO" id="GO:0046677">
    <property type="term" value="P:response to antibiotic"/>
    <property type="evidence" value="ECO:0007669"/>
    <property type="project" value="TreeGrafter"/>
</dbReference>
<dbReference type="Gene3D" id="2.40.50.100">
    <property type="match status" value="1"/>
</dbReference>
<comment type="subcellular location">
    <subcellularLocation>
        <location evidence="1">Cell envelope</location>
    </subcellularLocation>
</comment>
<evidence type="ECO:0000259" key="5">
    <source>
        <dbReference type="Pfam" id="PF25944"/>
    </source>
</evidence>
<dbReference type="InterPro" id="IPR058624">
    <property type="entry name" value="MdtA-like_HH"/>
</dbReference>
<evidence type="ECO:0000259" key="3">
    <source>
        <dbReference type="Pfam" id="PF25876"/>
    </source>
</evidence>
<dbReference type="Pfam" id="PF25876">
    <property type="entry name" value="HH_MFP_RND"/>
    <property type="match status" value="1"/>
</dbReference>
<dbReference type="Pfam" id="PF25917">
    <property type="entry name" value="BSH_RND"/>
    <property type="match status" value="1"/>
</dbReference>
<dbReference type="GO" id="GO:0030313">
    <property type="term" value="C:cell envelope"/>
    <property type="evidence" value="ECO:0007669"/>
    <property type="project" value="UniProtKB-SubCell"/>
</dbReference>
<evidence type="ECO:0000256" key="2">
    <source>
        <dbReference type="ARBA" id="ARBA00009477"/>
    </source>
</evidence>
<dbReference type="GO" id="GO:0022857">
    <property type="term" value="F:transmembrane transporter activity"/>
    <property type="evidence" value="ECO:0007669"/>
    <property type="project" value="InterPro"/>
</dbReference>
<proteinExistence type="inferred from homology"/>
<organism evidence="7 8">
    <name type="scientific">Sporomusa ovata</name>
    <dbReference type="NCBI Taxonomy" id="2378"/>
    <lineage>
        <taxon>Bacteria</taxon>
        <taxon>Bacillati</taxon>
        <taxon>Bacillota</taxon>
        <taxon>Negativicutes</taxon>
        <taxon>Selenomonadales</taxon>
        <taxon>Sporomusaceae</taxon>
        <taxon>Sporomusa</taxon>
    </lineage>
</organism>
<dbReference type="AlphaFoldDB" id="A0A0U1L045"/>
<dbReference type="EMBL" id="CTRP01000012">
    <property type="protein sequence ID" value="CQR73032.1"/>
    <property type="molecule type" value="Genomic_DNA"/>
</dbReference>
<dbReference type="InterPro" id="IPR058626">
    <property type="entry name" value="MdtA-like_b-barrel"/>
</dbReference>
<dbReference type="Pfam" id="PF25944">
    <property type="entry name" value="Beta-barrel_RND"/>
    <property type="match status" value="1"/>
</dbReference>
<dbReference type="InterPro" id="IPR006143">
    <property type="entry name" value="RND_pump_MFP"/>
</dbReference>
<evidence type="ECO:0000256" key="1">
    <source>
        <dbReference type="ARBA" id="ARBA00004196"/>
    </source>
</evidence>
<dbReference type="InterPro" id="IPR058625">
    <property type="entry name" value="MdtA-like_BSH"/>
</dbReference>
<evidence type="ECO:0000313" key="7">
    <source>
        <dbReference type="EMBL" id="CQR73032.1"/>
    </source>
</evidence>
<dbReference type="Gene3D" id="1.10.287.470">
    <property type="entry name" value="Helix hairpin bin"/>
    <property type="match status" value="1"/>
</dbReference>
<feature type="domain" description="Multidrug resistance protein MdtA-like C-terminal permuted SH3" evidence="6">
    <location>
        <begin position="330"/>
        <end position="391"/>
    </location>
</feature>
<dbReference type="Proteomes" id="UP000049855">
    <property type="component" value="Unassembled WGS sequence"/>
</dbReference>
<dbReference type="GO" id="GO:0005886">
    <property type="term" value="C:plasma membrane"/>
    <property type="evidence" value="ECO:0007669"/>
    <property type="project" value="TreeGrafter"/>
</dbReference>
<dbReference type="Pfam" id="PF25967">
    <property type="entry name" value="RND-MFP_C"/>
    <property type="match status" value="1"/>
</dbReference>
<comment type="similarity">
    <text evidence="2">Belongs to the membrane fusion protein (MFP) (TC 8.A.1) family.</text>
</comment>
<dbReference type="Gene3D" id="2.40.420.20">
    <property type="match status" value="1"/>
</dbReference>
<dbReference type="Gene3D" id="2.40.30.170">
    <property type="match status" value="1"/>
</dbReference>
<feature type="domain" description="Multidrug resistance protein MdtA-like alpha-helical hairpin" evidence="3">
    <location>
        <begin position="138"/>
        <end position="202"/>
    </location>
</feature>
<protein>
    <submittedName>
        <fullName evidence="7">RND efflux system, membrane fusion protein CmeA</fullName>
    </submittedName>
</protein>
<accession>A0A0U1L045</accession>
<feature type="domain" description="Multidrug resistance protein MdtA-like beta-barrel" evidence="5">
    <location>
        <begin position="240"/>
        <end position="323"/>
    </location>
</feature>
<keyword evidence="8" id="KW-1185">Reference proteome</keyword>
<dbReference type="InterPro" id="IPR058627">
    <property type="entry name" value="MdtA-like_C"/>
</dbReference>
<dbReference type="FunFam" id="2.40.420.20:FF:000001">
    <property type="entry name" value="Efflux RND transporter periplasmic adaptor subunit"/>
    <property type="match status" value="1"/>
</dbReference>
<evidence type="ECO:0000259" key="4">
    <source>
        <dbReference type="Pfam" id="PF25917"/>
    </source>
</evidence>
<gene>
    <name evidence="7" type="ORF">SpAn4DRAFT_2264</name>
</gene>